<name>A0A7Z0WPR8_9PSEU</name>
<dbReference type="Gene3D" id="3.20.20.140">
    <property type="entry name" value="Metal-dependent hydrolases"/>
    <property type="match status" value="1"/>
</dbReference>
<dbReference type="EMBL" id="MSIF01000005">
    <property type="protein sequence ID" value="OLF11206.1"/>
    <property type="molecule type" value="Genomic_DNA"/>
</dbReference>
<evidence type="ECO:0000313" key="2">
    <source>
        <dbReference type="Proteomes" id="UP000185696"/>
    </source>
</evidence>
<proteinExistence type="predicted"/>
<comment type="caution">
    <text evidence="1">The sequence shown here is derived from an EMBL/GenBank/DDBJ whole genome shotgun (WGS) entry which is preliminary data.</text>
</comment>
<organism evidence="1 2">
    <name type="scientific">Actinophytocola xinjiangensis</name>
    <dbReference type="NCBI Taxonomy" id="485602"/>
    <lineage>
        <taxon>Bacteria</taxon>
        <taxon>Bacillati</taxon>
        <taxon>Actinomycetota</taxon>
        <taxon>Actinomycetes</taxon>
        <taxon>Pseudonocardiales</taxon>
        <taxon>Pseudonocardiaceae</taxon>
    </lineage>
</organism>
<sequence length="247" mass="26231">MSSLLPPVPAGRERIGLDVDVLVGRVPSRHDLDASRPAVLAALAAAGIDRALTGSLRGGLFDARSGNDEVLADPSPPLIGVGTVDLRDALTAETELVRLAGAGVRVVRLFCAEQGAEPDFPGLRHVAALTAAHDLTVLTSGDVRRYWRPFAGRGARVCFLDVHAYHLADFVLLARDEPGFVASTRLLNAPDSIERVVAEVGAHHLAYGSGLPRFDVTPSALRLRLADLTSQDWATVSHGTARSWLTT</sequence>
<dbReference type="InterPro" id="IPR032466">
    <property type="entry name" value="Metal_Hydrolase"/>
</dbReference>
<reference evidence="1 2" key="1">
    <citation type="submission" date="2016-12" db="EMBL/GenBank/DDBJ databases">
        <title>The draft genome sequence of Actinophytocola xinjiangensis.</title>
        <authorList>
            <person name="Wang W."/>
            <person name="Yuan L."/>
        </authorList>
    </citation>
    <scope>NUCLEOTIDE SEQUENCE [LARGE SCALE GENOMIC DNA]</scope>
    <source>
        <strain evidence="1 2">CGMCC 4.4663</strain>
    </source>
</reference>
<keyword evidence="2" id="KW-1185">Reference proteome</keyword>
<protein>
    <submittedName>
        <fullName evidence="1">Uncharacterized protein</fullName>
    </submittedName>
</protein>
<gene>
    <name evidence="1" type="ORF">BLA60_12625</name>
</gene>
<evidence type="ECO:0000313" key="1">
    <source>
        <dbReference type="EMBL" id="OLF11206.1"/>
    </source>
</evidence>
<dbReference type="OrthoDB" id="3677342at2"/>
<dbReference type="Proteomes" id="UP000185696">
    <property type="component" value="Unassembled WGS sequence"/>
</dbReference>
<dbReference type="AlphaFoldDB" id="A0A7Z0WPR8"/>
<accession>A0A7Z0WPR8</accession>
<dbReference type="SUPFAM" id="SSF51556">
    <property type="entry name" value="Metallo-dependent hydrolases"/>
    <property type="match status" value="1"/>
</dbReference>